<accession>A0A560AVP0</accession>
<comment type="caution">
    <text evidence="10">The sequence shown here is derived from an EMBL/GenBank/DDBJ whole genome shotgun (WGS) entry which is preliminary data.</text>
</comment>
<gene>
    <name evidence="10" type="ORF">FBZ82_110118</name>
</gene>
<comment type="similarity">
    <text evidence="2">Belongs to the glycosyltransferase 41 family. O-GlcNAc transferase subfamily.</text>
</comment>
<name>A0A560AVP0_AZOBR</name>
<evidence type="ECO:0000256" key="2">
    <source>
        <dbReference type="ARBA" id="ARBA00005386"/>
    </source>
</evidence>
<dbReference type="Proteomes" id="UP000316083">
    <property type="component" value="Unassembled WGS sequence"/>
</dbReference>
<evidence type="ECO:0000313" key="10">
    <source>
        <dbReference type="EMBL" id="TWA64427.1"/>
    </source>
</evidence>
<dbReference type="Gene3D" id="3.40.50.2000">
    <property type="entry name" value="Glycogen Phosphorylase B"/>
    <property type="match status" value="1"/>
</dbReference>
<dbReference type="GO" id="GO:0097363">
    <property type="term" value="F:protein O-acetylglucosaminyltransferase activity"/>
    <property type="evidence" value="ECO:0007669"/>
    <property type="project" value="UniProtKB-EC"/>
</dbReference>
<evidence type="ECO:0000256" key="3">
    <source>
        <dbReference type="ARBA" id="ARBA00011970"/>
    </source>
</evidence>
<evidence type="ECO:0000259" key="9">
    <source>
        <dbReference type="Pfam" id="PF13844"/>
    </source>
</evidence>
<evidence type="ECO:0000256" key="1">
    <source>
        <dbReference type="ARBA" id="ARBA00004922"/>
    </source>
</evidence>
<dbReference type="PANTHER" id="PTHR44998:SF1">
    <property type="entry name" value="UDP-N-ACETYLGLUCOSAMINE--PEPTIDE N-ACETYLGLUCOSAMINYLTRANSFERASE 110 KDA SUBUNIT"/>
    <property type="match status" value="1"/>
</dbReference>
<sequence>MATVQEALGLAVEYHLQGALTEARELYGRILAVEPDQPHALHLLGVLDGQQGRPVEAVGRIRRAIASAPDIADFHANCGKLVLAMGRTDEAAVLHRRALTLRPGHLDALAALAPLLAEGSPTDEAVSVFRQLLRLRPQDGGLCFSLARMLRARGEEREAVAAYRRLIALDPGHGAACNNLGNLLRAGGAVAQAAVSFRCAARLSPGSAMVLVNLGAALADLGRTEAAMVAFRRAVACQPDNGDAYFGLGSASSGPCTPDRLRVLNQGLRAAPDHPGLLYALGVLHAGRGDDAVAAGLLTRGVEAAPWDAACRLALCVAQLRHVYADGDELVSRRTAYAHHLAALDGLIGPGAPAEARRSATDLAGSHLPFLLAYQGLDNRALQEAYGGIMAGLMEMRLGSLIPSFSETAIPETAIPEKTRLETPGASARPRAARTRLRVGIVSSYFHDHSVWRAILAGWLTQLDPERFTLLGYHVTGEEDACTALAASRCAVFRRGLGTVERWAETIVADRPDALLFPEVGMEPMTYRLAALRLAPVQAVAWGHPDTTGLPTLDHYLSGDLLEPPDGEAFYSERLHRLPNLGCYVEPTRRPVVSVTRGRFGLSDGAPAFLCSQSLFKYLPQHDHVFPAIAAAVPGSRFLFFRHSQSTVTRVFEDRLERAFALQGIDSRERCVFADPLDHDAYLATLRVMDVYLDSIGFSGFNTALQAVEAGLPVVALRGGFMRGRLAAALLDRLGMADVVAQGPDDFVADAVRLGLDPAARTIRRSRQTAALPVVYRDRATITGLERFLAG</sequence>
<evidence type="ECO:0000256" key="6">
    <source>
        <dbReference type="ARBA" id="ARBA00022737"/>
    </source>
</evidence>
<evidence type="ECO:0000313" key="11">
    <source>
        <dbReference type="Proteomes" id="UP000316083"/>
    </source>
</evidence>
<dbReference type="Pfam" id="PF13844">
    <property type="entry name" value="Glyco_transf_41"/>
    <property type="match status" value="1"/>
</dbReference>
<reference evidence="10 11" key="1">
    <citation type="submission" date="2019-06" db="EMBL/GenBank/DDBJ databases">
        <title>Genomic Encyclopedia of Type Strains, Phase IV (KMG-V): Genome sequencing to study the core and pangenomes of soil and plant-associated prokaryotes.</title>
        <authorList>
            <person name="Whitman W."/>
        </authorList>
    </citation>
    <scope>NUCLEOTIDE SEQUENCE [LARGE SCALE GENOMIC DNA]</scope>
    <source>
        <strain evidence="10 11">BR 11796</strain>
    </source>
</reference>
<dbReference type="InterPro" id="IPR011990">
    <property type="entry name" value="TPR-like_helical_dom_sf"/>
</dbReference>
<comment type="pathway">
    <text evidence="1">Protein modification; protein glycosylation.</text>
</comment>
<dbReference type="Gene3D" id="3.40.50.11380">
    <property type="match status" value="1"/>
</dbReference>
<evidence type="ECO:0000256" key="7">
    <source>
        <dbReference type="ARBA" id="ARBA00022803"/>
    </source>
</evidence>
<keyword evidence="5" id="KW-0808">Transferase</keyword>
<dbReference type="GO" id="GO:0006493">
    <property type="term" value="P:protein O-linked glycosylation"/>
    <property type="evidence" value="ECO:0007669"/>
    <property type="project" value="TreeGrafter"/>
</dbReference>
<dbReference type="Gene3D" id="1.25.40.10">
    <property type="entry name" value="Tetratricopeptide repeat domain"/>
    <property type="match status" value="2"/>
</dbReference>
<dbReference type="SMART" id="SM00028">
    <property type="entry name" value="TPR"/>
    <property type="match status" value="6"/>
</dbReference>
<dbReference type="SUPFAM" id="SSF53756">
    <property type="entry name" value="UDP-Glycosyltransferase/glycogen phosphorylase"/>
    <property type="match status" value="1"/>
</dbReference>
<keyword evidence="4" id="KW-0328">Glycosyltransferase</keyword>
<dbReference type="EC" id="2.4.1.255" evidence="3"/>
<keyword evidence="7 8" id="KW-0802">TPR repeat</keyword>
<organism evidence="10 11">
    <name type="scientific">Azospirillum brasilense</name>
    <dbReference type="NCBI Taxonomy" id="192"/>
    <lineage>
        <taxon>Bacteria</taxon>
        <taxon>Pseudomonadati</taxon>
        <taxon>Pseudomonadota</taxon>
        <taxon>Alphaproteobacteria</taxon>
        <taxon>Rhodospirillales</taxon>
        <taxon>Azospirillaceae</taxon>
        <taxon>Azospirillum</taxon>
    </lineage>
</organism>
<dbReference type="InterPro" id="IPR019734">
    <property type="entry name" value="TPR_rpt"/>
</dbReference>
<evidence type="ECO:0000256" key="5">
    <source>
        <dbReference type="ARBA" id="ARBA00022679"/>
    </source>
</evidence>
<feature type="domain" description="O-GlcNAc transferase C-terminal" evidence="9">
    <location>
        <begin position="590"/>
        <end position="762"/>
    </location>
</feature>
<dbReference type="EMBL" id="VITF01000010">
    <property type="protein sequence ID" value="TWA64427.1"/>
    <property type="molecule type" value="Genomic_DNA"/>
</dbReference>
<proteinExistence type="inferred from homology"/>
<dbReference type="Pfam" id="PF13432">
    <property type="entry name" value="TPR_16"/>
    <property type="match status" value="3"/>
</dbReference>
<feature type="repeat" description="TPR" evidence="8">
    <location>
        <begin position="106"/>
        <end position="139"/>
    </location>
</feature>
<dbReference type="PROSITE" id="PS50005">
    <property type="entry name" value="TPR"/>
    <property type="match status" value="2"/>
</dbReference>
<evidence type="ECO:0000256" key="8">
    <source>
        <dbReference type="PROSITE-ProRule" id="PRU00339"/>
    </source>
</evidence>
<dbReference type="RefSeq" id="WP_145678445.1">
    <property type="nucleotide sequence ID" value="NZ_VITF01000010.1"/>
</dbReference>
<dbReference type="AlphaFoldDB" id="A0A560AVP0"/>
<dbReference type="InterPro" id="IPR029489">
    <property type="entry name" value="OGT/SEC/SPY_C"/>
</dbReference>
<keyword evidence="6" id="KW-0677">Repeat</keyword>
<dbReference type="SUPFAM" id="SSF48452">
    <property type="entry name" value="TPR-like"/>
    <property type="match status" value="2"/>
</dbReference>
<evidence type="ECO:0000256" key="4">
    <source>
        <dbReference type="ARBA" id="ARBA00022676"/>
    </source>
</evidence>
<dbReference type="PANTHER" id="PTHR44998">
    <property type="match status" value="1"/>
</dbReference>
<feature type="repeat" description="TPR" evidence="8">
    <location>
        <begin position="208"/>
        <end position="241"/>
    </location>
</feature>
<protein>
    <recommendedName>
        <fullName evidence="3">protein O-GlcNAc transferase</fullName>
        <ecNumber evidence="3">2.4.1.255</ecNumber>
    </recommendedName>
</protein>